<dbReference type="InterPro" id="IPR027417">
    <property type="entry name" value="P-loop_NTPase"/>
</dbReference>
<feature type="domain" description="ABC transporter" evidence="1">
    <location>
        <begin position="14"/>
        <end position="103"/>
    </location>
</feature>
<dbReference type="Pfam" id="PF00005">
    <property type="entry name" value="ABC_tran"/>
    <property type="match status" value="1"/>
</dbReference>
<organism evidence="2 3">
    <name type="scientific">Weissella confusa</name>
    <name type="common">Lactobacillus confusus</name>
    <dbReference type="NCBI Taxonomy" id="1583"/>
    <lineage>
        <taxon>Bacteria</taxon>
        <taxon>Bacillati</taxon>
        <taxon>Bacillota</taxon>
        <taxon>Bacilli</taxon>
        <taxon>Lactobacillales</taxon>
        <taxon>Lactobacillaceae</taxon>
        <taxon>Weissella</taxon>
    </lineage>
</organism>
<dbReference type="InterPro" id="IPR003439">
    <property type="entry name" value="ABC_transporter-like_ATP-bd"/>
</dbReference>
<keyword evidence="2" id="KW-0067">ATP-binding</keyword>
<keyword evidence="2" id="KW-0547">Nucleotide-binding</keyword>
<dbReference type="Proteomes" id="UP000719917">
    <property type="component" value="Unassembled WGS sequence"/>
</dbReference>
<comment type="caution">
    <text evidence="2">The sequence shown here is derived from an EMBL/GenBank/DDBJ whole genome shotgun (WGS) entry which is preliminary data.</text>
</comment>
<dbReference type="RefSeq" id="WP_161691613.1">
    <property type="nucleotide sequence ID" value="NZ_JAAAMQ010000032.1"/>
</dbReference>
<dbReference type="PANTHER" id="PTHR43038">
    <property type="entry name" value="ATP-BINDING CASSETTE, SUB-FAMILY H, MEMBER 1"/>
    <property type="match status" value="1"/>
</dbReference>
<evidence type="ECO:0000259" key="1">
    <source>
        <dbReference type="Pfam" id="PF00005"/>
    </source>
</evidence>
<dbReference type="PANTHER" id="PTHR43038:SF3">
    <property type="entry name" value="ABC TRANSPORTER G FAMILY MEMBER 20 ISOFORM X1"/>
    <property type="match status" value="1"/>
</dbReference>
<reference evidence="2" key="1">
    <citation type="submission" date="2020-01" db="EMBL/GenBank/DDBJ databases">
        <title>First Reported Case and Whole Genome of Weissella confusa in an Equid.</title>
        <authorList>
            <person name="Little S.V."/>
            <person name="Lawhon S.D."/>
        </authorList>
    </citation>
    <scope>NUCLEOTIDE SEQUENCE</scope>
    <source>
        <strain evidence="2">718955</strain>
    </source>
</reference>
<dbReference type="Gene3D" id="3.40.50.300">
    <property type="entry name" value="P-loop containing nucleotide triphosphate hydrolases"/>
    <property type="match status" value="1"/>
</dbReference>
<dbReference type="GO" id="GO:0016887">
    <property type="term" value="F:ATP hydrolysis activity"/>
    <property type="evidence" value="ECO:0007669"/>
    <property type="project" value="InterPro"/>
</dbReference>
<dbReference type="AlphaFoldDB" id="A0AAJ3DCH2"/>
<evidence type="ECO:0000313" key="2">
    <source>
        <dbReference type="EMBL" id="NBA12493.1"/>
    </source>
</evidence>
<protein>
    <submittedName>
        <fullName evidence="2">ATP-binding cassette domain-containing protein</fullName>
    </submittedName>
</protein>
<proteinExistence type="predicted"/>
<gene>
    <name evidence="2" type="ORF">GTU77_09805</name>
</gene>
<dbReference type="GO" id="GO:0005524">
    <property type="term" value="F:ATP binding"/>
    <property type="evidence" value="ECO:0007669"/>
    <property type="project" value="UniProtKB-KW"/>
</dbReference>
<dbReference type="SUPFAM" id="SSF52540">
    <property type="entry name" value="P-loop containing nucleoside triphosphate hydrolases"/>
    <property type="match status" value="1"/>
</dbReference>
<name>A0AAJ3DCH2_WEICO</name>
<accession>A0AAJ3DCH2</accession>
<evidence type="ECO:0000313" key="3">
    <source>
        <dbReference type="Proteomes" id="UP000719917"/>
    </source>
</evidence>
<dbReference type="EMBL" id="JAAAMQ010000032">
    <property type="protein sequence ID" value="NBA12493.1"/>
    <property type="molecule type" value="Genomic_DNA"/>
</dbReference>
<sequence length="190" mass="20928">MTSAPPDHGTVVRSWRENSNLGIMPQQDILPDDLRVGEILQLAALAKNIKLDRKQVDEFLGSSLSGKEKAFASSLSGGQKRQLSFLLSKLGEPSFLILDEPTTGMDLETIEKMWQSLMGLKVTTLVVTHDFNQIDQYFNRVIILDTGEIIADKQVTDIHKEGATIADFYQMKIGGEKGVSDSITVGAAKY</sequence>